<dbReference type="Proteomes" id="UP000681075">
    <property type="component" value="Unassembled WGS sequence"/>
</dbReference>
<dbReference type="RefSeq" id="WP_420243106.1">
    <property type="nucleotide sequence ID" value="NZ_BOPV01000001.1"/>
</dbReference>
<evidence type="ECO:0008006" key="4">
    <source>
        <dbReference type="Google" id="ProtNLM"/>
    </source>
</evidence>
<sequence>MMRALLLALLLLATPAAASDAYWARPDSLPEHFAKHGEEVGARSPREYVQLAARLLQRAERGEIPLKVARDGTMRAYDPATRLFGAYNRDGGIRTLFVARDPHYFDRQPGQLK</sequence>
<keyword evidence="1" id="KW-0732">Signal</keyword>
<evidence type="ECO:0000256" key="1">
    <source>
        <dbReference type="SAM" id="SignalP"/>
    </source>
</evidence>
<gene>
    <name evidence="2" type="ORF">TMPK1_22300</name>
</gene>
<dbReference type="AlphaFoldDB" id="A0A8S8X929"/>
<reference evidence="2" key="1">
    <citation type="submission" date="2021-02" db="EMBL/GenBank/DDBJ databases">
        <title>Genome sequence of Rhodospirillales sp. strain TMPK1 isolated from soil.</title>
        <authorList>
            <person name="Nakai R."/>
            <person name="Kusada H."/>
            <person name="Tamaki H."/>
        </authorList>
    </citation>
    <scope>NUCLEOTIDE SEQUENCE</scope>
    <source>
        <strain evidence="2">TMPK1</strain>
    </source>
</reference>
<organism evidence="2 3">
    <name type="scientific">Roseiterribacter gracilis</name>
    <dbReference type="NCBI Taxonomy" id="2812848"/>
    <lineage>
        <taxon>Bacteria</taxon>
        <taxon>Pseudomonadati</taxon>
        <taxon>Pseudomonadota</taxon>
        <taxon>Alphaproteobacteria</taxon>
        <taxon>Rhodospirillales</taxon>
        <taxon>Roseiterribacteraceae</taxon>
        <taxon>Roseiterribacter</taxon>
    </lineage>
</organism>
<feature type="signal peptide" evidence="1">
    <location>
        <begin position="1"/>
        <end position="18"/>
    </location>
</feature>
<proteinExistence type="predicted"/>
<comment type="caution">
    <text evidence="2">The sequence shown here is derived from an EMBL/GenBank/DDBJ whole genome shotgun (WGS) entry which is preliminary data.</text>
</comment>
<keyword evidence="3" id="KW-1185">Reference proteome</keyword>
<evidence type="ECO:0000313" key="2">
    <source>
        <dbReference type="EMBL" id="GIL39993.1"/>
    </source>
</evidence>
<dbReference type="EMBL" id="BOPV01000001">
    <property type="protein sequence ID" value="GIL39993.1"/>
    <property type="molecule type" value="Genomic_DNA"/>
</dbReference>
<name>A0A8S8X929_9PROT</name>
<feature type="chain" id="PRO_5035791359" description="DUF4124 domain-containing protein" evidence="1">
    <location>
        <begin position="19"/>
        <end position="113"/>
    </location>
</feature>
<evidence type="ECO:0000313" key="3">
    <source>
        <dbReference type="Proteomes" id="UP000681075"/>
    </source>
</evidence>
<protein>
    <recommendedName>
        <fullName evidence="4">DUF4124 domain-containing protein</fullName>
    </recommendedName>
</protein>
<accession>A0A8S8X929</accession>